<feature type="compositionally biased region" description="Low complexity" evidence="4">
    <location>
        <begin position="496"/>
        <end position="515"/>
    </location>
</feature>
<dbReference type="GO" id="GO:0006633">
    <property type="term" value="P:fatty acid biosynthetic process"/>
    <property type="evidence" value="ECO:0007669"/>
    <property type="project" value="TreeGrafter"/>
</dbReference>
<feature type="domain" description="Ketosynthase family 3 (KS3)" evidence="5">
    <location>
        <begin position="16"/>
        <end position="403"/>
    </location>
</feature>
<evidence type="ECO:0000256" key="1">
    <source>
        <dbReference type="ARBA" id="ARBA00022679"/>
    </source>
</evidence>
<keyword evidence="7" id="KW-1185">Reference proteome</keyword>
<dbReference type="InterPro" id="IPR016039">
    <property type="entry name" value="Thiolase-like"/>
</dbReference>
<feature type="region of interest" description="Disordered" evidence="4">
    <location>
        <begin position="418"/>
        <end position="663"/>
    </location>
</feature>
<dbReference type="InterPro" id="IPR020841">
    <property type="entry name" value="PKS_Beta-ketoAc_synthase_dom"/>
</dbReference>
<dbReference type="AlphaFoldDB" id="D9XDI8"/>
<dbReference type="CDD" id="cd00833">
    <property type="entry name" value="PKS"/>
    <property type="match status" value="1"/>
</dbReference>
<dbReference type="SUPFAM" id="SSF53901">
    <property type="entry name" value="Thiolase-like"/>
    <property type="match status" value="1"/>
</dbReference>
<feature type="compositionally biased region" description="Low complexity" evidence="4">
    <location>
        <begin position="439"/>
        <end position="455"/>
    </location>
</feature>
<sequence length="663" mass="68857">MMNEHAPAVDRHSGDNEPIAVVGLACRLPGADGPAAFWELLGGTSAITDVPRDRWGAGEPSAVRRGGFLDDVAGFDASFFAVSPREAAAMDPQQRLVLELVWEALEDAGILPASLRSTRTSVFVGTLRDDYTNLLYQRGTDAIGQHTMTGVNRGVIANRVSYHLGLHGPSLTVDAAQSSSLVAVHLACESLRSGESTTAIAAGVNLNLLAENTVTEQRFGALSPDGVTYTFDARANGFVPGEGGGVVLLKPLRQAVADGDRVYGVIRGSAVNNDGATDGLTVPSRAAQEEVLRTAYQRAEIAAGAVQYVELHGTGTPVGDPVEAAALGAVLGAGRPEHEPLRVGSVKTNIGHLEGAAGIAGADQDPPGPASPEAPSQPQTSRRRTPRSRWPTSGSTCSANWPGGRIRTARWWPASAPSAWAAPTATSCSPKPPPPRTPTTPRTSRPPARPACCPGSSPPPVTPRCAPRPSGCAPTSPRRGRSPGTSPGPWPRPARSSGTGPWSSPPTWRACSTARPPSPRAARRPTWSPGPPKAAARPSCSPARAPSGSAWGRSSTRRSPPTRPPSTRSPRPSIRTCAAPSRRSSPPATDWTRRPGPNPRCSPSRSPCTGCSNPSVCGPTTWPGTPSASSPPPTSPASSTSRTRPSWSRPVAGSCRRPATTAP</sequence>
<dbReference type="InterPro" id="IPR014030">
    <property type="entry name" value="Ketoacyl_synth_N"/>
</dbReference>
<feature type="compositionally biased region" description="Low complexity" evidence="4">
    <location>
        <begin position="418"/>
        <end position="429"/>
    </location>
</feature>
<evidence type="ECO:0000313" key="6">
    <source>
        <dbReference type="EMBL" id="EFL30367.1"/>
    </source>
</evidence>
<dbReference type="EMBL" id="GG657757">
    <property type="protein sequence ID" value="EFL30367.1"/>
    <property type="molecule type" value="Genomic_DNA"/>
</dbReference>
<evidence type="ECO:0000256" key="3">
    <source>
        <dbReference type="RuleBase" id="RU003694"/>
    </source>
</evidence>
<protein>
    <submittedName>
        <fullName evidence="6">Polyketide synthase</fullName>
    </submittedName>
</protein>
<dbReference type="SMART" id="SM00825">
    <property type="entry name" value="PKS_KS"/>
    <property type="match status" value="1"/>
</dbReference>
<dbReference type="Gene3D" id="3.40.47.10">
    <property type="match status" value="1"/>
</dbReference>
<name>D9XDI8_STRVT</name>
<dbReference type="InterPro" id="IPR014031">
    <property type="entry name" value="Ketoacyl_synth_C"/>
</dbReference>
<proteinExistence type="inferred from homology"/>
<dbReference type="HOGENOM" id="CLU_413824_0_0_11"/>
<feature type="compositionally biased region" description="Low complexity" evidence="4">
    <location>
        <begin position="533"/>
        <end position="573"/>
    </location>
</feature>
<dbReference type="PROSITE" id="PS52004">
    <property type="entry name" value="KS3_2"/>
    <property type="match status" value="1"/>
</dbReference>
<evidence type="ECO:0000256" key="2">
    <source>
        <dbReference type="ARBA" id="ARBA00023268"/>
    </source>
</evidence>
<dbReference type="PANTHER" id="PTHR43775">
    <property type="entry name" value="FATTY ACID SYNTHASE"/>
    <property type="match status" value="1"/>
</dbReference>
<evidence type="ECO:0000256" key="4">
    <source>
        <dbReference type="SAM" id="MobiDB-lite"/>
    </source>
</evidence>
<evidence type="ECO:0000259" key="5">
    <source>
        <dbReference type="PROSITE" id="PS52004"/>
    </source>
</evidence>
<feature type="region of interest" description="Disordered" evidence="4">
    <location>
        <begin position="358"/>
        <end position="404"/>
    </location>
</feature>
<reference evidence="7" key="1">
    <citation type="submission" date="2009-02" db="EMBL/GenBank/DDBJ databases">
        <title>Annotation of Streptomyces viridochromogenes strain DSM 40736.</title>
        <authorList>
            <consortium name="The Broad Institute Genome Sequencing Platform"/>
            <consortium name="Broad Institute Microbial Sequencing Center"/>
            <person name="Fischbach M."/>
            <person name="Godfrey P."/>
            <person name="Ward D."/>
            <person name="Young S."/>
            <person name="Zeng Q."/>
            <person name="Koehrsen M."/>
            <person name="Alvarado L."/>
            <person name="Berlin A.M."/>
            <person name="Bochicchio J."/>
            <person name="Borenstein D."/>
            <person name="Chapman S.B."/>
            <person name="Chen Z."/>
            <person name="Engels R."/>
            <person name="Freedman E."/>
            <person name="Gellesch M."/>
            <person name="Goldberg J."/>
            <person name="Griggs A."/>
            <person name="Gujja S."/>
            <person name="Heilman E.R."/>
            <person name="Heiman D.I."/>
            <person name="Hepburn T.A."/>
            <person name="Howarth C."/>
            <person name="Jen D."/>
            <person name="Larson L."/>
            <person name="Lewis B."/>
            <person name="Mehta T."/>
            <person name="Park D."/>
            <person name="Pearson M."/>
            <person name="Richards J."/>
            <person name="Roberts A."/>
            <person name="Saif S."/>
            <person name="Shea T.D."/>
            <person name="Shenoy N."/>
            <person name="Sisk P."/>
            <person name="Stolte C."/>
            <person name="Sykes S.N."/>
            <person name="Thomson T."/>
            <person name="Walk T."/>
            <person name="White J."/>
            <person name="Yandava C."/>
            <person name="Straight P."/>
            <person name="Clardy J."/>
            <person name="Hung D."/>
            <person name="Kolter R."/>
            <person name="Mekalanos J."/>
            <person name="Walker S."/>
            <person name="Walsh C.T."/>
            <person name="Wieland-Brown L.C."/>
            <person name="Haas B."/>
            <person name="Nusbaum C."/>
            <person name="Birren B."/>
        </authorList>
    </citation>
    <scope>NUCLEOTIDE SEQUENCE [LARGE SCALE GENOMIC DNA]</scope>
    <source>
        <strain evidence="7">DSM 40736 / JCM 4977 / BCRC 1201 / Tue 494</strain>
    </source>
</reference>
<dbReference type="PANTHER" id="PTHR43775:SF51">
    <property type="entry name" value="INACTIVE PHENOLPHTHIOCEROL SYNTHESIS POLYKETIDE SYNTHASE TYPE I PKS1-RELATED"/>
    <property type="match status" value="1"/>
</dbReference>
<evidence type="ECO:0000313" key="7">
    <source>
        <dbReference type="Proteomes" id="UP000004184"/>
    </source>
</evidence>
<feature type="compositionally biased region" description="Low complexity" evidence="4">
    <location>
        <begin position="636"/>
        <end position="650"/>
    </location>
</feature>
<dbReference type="Pfam" id="PF02801">
    <property type="entry name" value="Ketoacyl-synt_C"/>
    <property type="match status" value="1"/>
</dbReference>
<keyword evidence="2" id="KW-0511">Multifunctional enzyme</keyword>
<accession>D9XDI8</accession>
<dbReference type="STRING" id="591159.SSQG_00885"/>
<dbReference type="Pfam" id="PF00109">
    <property type="entry name" value="ketoacyl-synt"/>
    <property type="match status" value="1"/>
</dbReference>
<organism evidence="6 7">
    <name type="scientific">Streptomyces viridochromogenes (strain DSM 40736 / JCM 4977 / BCRC 1201 / Tue 494)</name>
    <dbReference type="NCBI Taxonomy" id="591159"/>
    <lineage>
        <taxon>Bacteria</taxon>
        <taxon>Bacillati</taxon>
        <taxon>Actinomycetota</taxon>
        <taxon>Actinomycetes</taxon>
        <taxon>Kitasatosporales</taxon>
        <taxon>Streptomycetaceae</taxon>
        <taxon>Streptomyces</taxon>
    </lineage>
</organism>
<feature type="compositionally biased region" description="Low complexity" evidence="4">
    <location>
        <begin position="599"/>
        <end position="628"/>
    </location>
</feature>
<keyword evidence="1 3" id="KW-0808">Transferase</keyword>
<comment type="similarity">
    <text evidence="3">Belongs to the thiolase-like superfamily. Beta-ketoacyl-ACP synthases family.</text>
</comment>
<dbReference type="InterPro" id="IPR050091">
    <property type="entry name" value="PKS_NRPS_Biosynth_Enz"/>
</dbReference>
<dbReference type="Proteomes" id="UP000004184">
    <property type="component" value="Unassembled WGS sequence"/>
</dbReference>
<dbReference type="GO" id="GO:0004312">
    <property type="term" value="F:fatty acid synthase activity"/>
    <property type="evidence" value="ECO:0007669"/>
    <property type="project" value="TreeGrafter"/>
</dbReference>
<gene>
    <name evidence="6" type="ORF">SSQG_00885</name>
</gene>